<feature type="compositionally biased region" description="Basic and acidic residues" evidence="3">
    <location>
        <begin position="213"/>
        <end position="225"/>
    </location>
</feature>
<feature type="compositionally biased region" description="Acidic residues" evidence="3">
    <location>
        <begin position="240"/>
        <end position="256"/>
    </location>
</feature>
<keyword evidence="1 2" id="KW-0103">Bromodomain</keyword>
<dbReference type="Gene3D" id="1.20.920.10">
    <property type="entry name" value="Bromodomain-like"/>
    <property type="match status" value="1"/>
</dbReference>
<feature type="compositionally biased region" description="Basic and acidic residues" evidence="3">
    <location>
        <begin position="331"/>
        <end position="342"/>
    </location>
</feature>
<gene>
    <name evidence="5" type="ORF">MIND_00736800</name>
</gene>
<dbReference type="GeneID" id="59346584"/>
<feature type="region of interest" description="Disordered" evidence="3">
    <location>
        <begin position="192"/>
        <end position="366"/>
    </location>
</feature>
<feature type="region of interest" description="Disordered" evidence="3">
    <location>
        <begin position="133"/>
        <end position="179"/>
    </location>
</feature>
<dbReference type="EMBL" id="JACAZF010000006">
    <property type="protein sequence ID" value="KAF7301712.1"/>
    <property type="molecule type" value="Genomic_DNA"/>
</dbReference>
<feature type="compositionally biased region" description="Basic residues" evidence="3">
    <location>
        <begin position="276"/>
        <end position="285"/>
    </location>
</feature>
<evidence type="ECO:0000256" key="1">
    <source>
        <dbReference type="ARBA" id="ARBA00023117"/>
    </source>
</evidence>
<sequence>MSRRAKPKTPEGSTLERLVLAQSSWEVGTASWLKISRILAKHPLLAHRKTFFSAQSCHALYNLMMKDCGFELTEASHNPQEPIHLRLAEKYYSERVEELRGLIQAEEQQFMSITAEIDSLRSGKSDAVIEESVLPTDDIPAIEADKTPSSEATVAPETSPKPDPPTVDSTPIELDPPEALPTQEGIQAAEGELATQPTPQLETEESITEPAFEEAHNESPVDEQGHTSITAPEEPRLPEEPELEVEQSEGPDDVVPIEDVTMREESPPSIPQPPPPKKRGRKPLHKPTPEPDADATDSALETLAEDDIPLSAIGRKREGKRKASFMGGMDSPRERKRAREDSEPAEDEDPSASSTALRRNKPTGVAQKRFQTVITMVHSQISQHRNGNIFHNPIKTSEAPDYHDIVKRPIDLKTIKAKIKDGLISNSLEYQRDIYLMFANAMMYNRPGSDVHTMAEDMMIESDAHINAFRSVGSDHLTY</sequence>
<dbReference type="GO" id="GO:0006325">
    <property type="term" value="P:chromatin organization"/>
    <property type="evidence" value="ECO:0007669"/>
    <property type="project" value="UniProtKB-ARBA"/>
</dbReference>
<dbReference type="InterPro" id="IPR036427">
    <property type="entry name" value="Bromodomain-like_sf"/>
</dbReference>
<dbReference type="SUPFAM" id="SSF47370">
    <property type="entry name" value="Bromodomain"/>
    <property type="match status" value="1"/>
</dbReference>
<evidence type="ECO:0000313" key="6">
    <source>
        <dbReference type="Proteomes" id="UP000636479"/>
    </source>
</evidence>
<dbReference type="SMART" id="SM00297">
    <property type="entry name" value="BROMO"/>
    <property type="match status" value="1"/>
</dbReference>
<comment type="caution">
    <text evidence="5">The sequence shown here is derived from an EMBL/GenBank/DDBJ whole genome shotgun (WGS) entry which is preliminary data.</text>
</comment>
<dbReference type="RefSeq" id="XP_037219712.1">
    <property type="nucleotide sequence ID" value="XM_037364068.1"/>
</dbReference>
<dbReference type="GO" id="GO:0035267">
    <property type="term" value="C:NuA4 histone acetyltransferase complex"/>
    <property type="evidence" value="ECO:0007669"/>
    <property type="project" value="TreeGrafter"/>
</dbReference>
<accession>A0A8H6W1M5</accession>
<dbReference type="PROSITE" id="PS50014">
    <property type="entry name" value="BROMODOMAIN_2"/>
    <property type="match status" value="1"/>
</dbReference>
<dbReference type="AlphaFoldDB" id="A0A8H6W1M5"/>
<dbReference type="PANTHER" id="PTHR15398">
    <property type="entry name" value="BROMODOMAIN-CONTAINING PROTEIN 8"/>
    <property type="match status" value="1"/>
</dbReference>
<evidence type="ECO:0000256" key="3">
    <source>
        <dbReference type="SAM" id="MobiDB-lite"/>
    </source>
</evidence>
<evidence type="ECO:0000313" key="5">
    <source>
        <dbReference type="EMBL" id="KAF7301712.1"/>
    </source>
</evidence>
<dbReference type="Proteomes" id="UP000636479">
    <property type="component" value="Unassembled WGS sequence"/>
</dbReference>
<evidence type="ECO:0000259" key="4">
    <source>
        <dbReference type="PROSITE" id="PS50014"/>
    </source>
</evidence>
<dbReference type="InterPro" id="IPR001487">
    <property type="entry name" value="Bromodomain"/>
</dbReference>
<dbReference type="PANTHER" id="PTHR15398:SF4">
    <property type="entry name" value="BROMODOMAIN-CONTAINING PROTEIN 8 ISOFORM X1"/>
    <property type="match status" value="1"/>
</dbReference>
<dbReference type="OrthoDB" id="1742084at2759"/>
<proteinExistence type="predicted"/>
<dbReference type="Pfam" id="PF00439">
    <property type="entry name" value="Bromodomain"/>
    <property type="match status" value="1"/>
</dbReference>
<reference evidence="5" key="1">
    <citation type="submission" date="2020-05" db="EMBL/GenBank/DDBJ databases">
        <title>Mycena genomes resolve the evolution of fungal bioluminescence.</title>
        <authorList>
            <person name="Tsai I.J."/>
        </authorList>
    </citation>
    <scope>NUCLEOTIDE SEQUENCE</scope>
    <source>
        <strain evidence="5">171206Taipei</strain>
    </source>
</reference>
<evidence type="ECO:0000256" key="2">
    <source>
        <dbReference type="PROSITE-ProRule" id="PRU00035"/>
    </source>
</evidence>
<organism evidence="5 6">
    <name type="scientific">Mycena indigotica</name>
    <dbReference type="NCBI Taxonomy" id="2126181"/>
    <lineage>
        <taxon>Eukaryota</taxon>
        <taxon>Fungi</taxon>
        <taxon>Dikarya</taxon>
        <taxon>Basidiomycota</taxon>
        <taxon>Agaricomycotina</taxon>
        <taxon>Agaricomycetes</taxon>
        <taxon>Agaricomycetidae</taxon>
        <taxon>Agaricales</taxon>
        <taxon>Marasmiineae</taxon>
        <taxon>Mycenaceae</taxon>
        <taxon>Mycena</taxon>
    </lineage>
</organism>
<dbReference type="PRINTS" id="PR00503">
    <property type="entry name" value="BROMODOMAIN"/>
</dbReference>
<feature type="domain" description="Bromo" evidence="4">
    <location>
        <begin position="382"/>
        <end position="452"/>
    </location>
</feature>
<name>A0A8H6W1M5_9AGAR</name>
<keyword evidence="6" id="KW-1185">Reference proteome</keyword>
<protein>
    <submittedName>
        <fullName evidence="5">Bromo domain-containing protein</fullName>
    </submittedName>
</protein>